<feature type="region of interest" description="Disordered" evidence="1">
    <location>
        <begin position="385"/>
        <end position="407"/>
    </location>
</feature>
<evidence type="ECO:0000256" key="1">
    <source>
        <dbReference type="SAM" id="MobiDB-lite"/>
    </source>
</evidence>
<dbReference type="AlphaFoldDB" id="A0A7J6IJV9"/>
<feature type="compositionally biased region" description="Low complexity" evidence="1">
    <location>
        <begin position="33"/>
        <end position="46"/>
    </location>
</feature>
<reference evidence="2 3" key="1">
    <citation type="submission" date="2012-08" db="EMBL/GenBank/DDBJ databases">
        <authorList>
            <person name="Gan P.H.P."/>
            <person name="Ikeda K."/>
            <person name="Irieda H."/>
            <person name="Narusaka M."/>
            <person name="O'Connell R.J."/>
            <person name="Narusaka Y."/>
            <person name="Takano Y."/>
            <person name="Kubo Y."/>
            <person name="Shirasu K."/>
        </authorList>
    </citation>
    <scope>NUCLEOTIDE SEQUENCE [LARGE SCALE GENOMIC DNA]</scope>
    <source>
        <strain evidence="2 3">Nara gc5</strain>
    </source>
</reference>
<gene>
    <name evidence="2" type="ORF">CGGC5_v014947</name>
</gene>
<name>A0A7J6IJV9_COLFN</name>
<sequence>MRRLLDAVRGGKKRRSDQEIDYSELPPPPLPLLPAQRPRPITPPATATAATADTVVAALGTFALLSPELRRRVLVAAFGEHTLHLDLRPAPRGQQPSPPTAPGAAHEHGRGAAPLSWSRIVVPPAVAGETPATTASPLSEGYKTRKKTGPEWEWEWRWYGCVCHRVIPRWSPVDRLIRARGRDPYVWPHRDGCLEGDAMLCELWPRGPAVDGMAFPERGTCDCAVGALGWLRRQAYVEGVEVLYATTTFFIQSRDLLEALLCPPNDGRRLFLPHRLAQIRSLELRCEFLLFGDFTLPFIARASDKERMRLLPDLADLAVPFPNLGSLVVTFPNILDNQRHADPDARLPEIDRLPSRLRTSRRSKKSTLWWSCRRTCFATSEASATEKASASNRSSEETSGAMVGAFG</sequence>
<feature type="region of interest" description="Disordered" evidence="1">
    <location>
        <begin position="1"/>
        <end position="46"/>
    </location>
</feature>
<organism evidence="2 3">
    <name type="scientific">Colletotrichum fructicola (strain Nara gc5)</name>
    <name type="common">Anthracnose fungus</name>
    <name type="synonym">Colletotrichum gloeosporioides (strain Nara gc5)</name>
    <dbReference type="NCBI Taxonomy" id="1213859"/>
    <lineage>
        <taxon>Eukaryota</taxon>
        <taxon>Fungi</taxon>
        <taxon>Dikarya</taxon>
        <taxon>Ascomycota</taxon>
        <taxon>Pezizomycotina</taxon>
        <taxon>Sordariomycetes</taxon>
        <taxon>Hypocreomycetidae</taxon>
        <taxon>Glomerellales</taxon>
        <taxon>Glomerellaceae</taxon>
        <taxon>Colletotrichum</taxon>
        <taxon>Colletotrichum gloeosporioides species complex</taxon>
    </lineage>
</organism>
<dbReference type="RefSeq" id="XP_031878134.1">
    <property type="nucleotide sequence ID" value="XM_032025244.1"/>
</dbReference>
<reference evidence="2 3" key="2">
    <citation type="submission" date="2020-04" db="EMBL/GenBank/DDBJ databases">
        <title>Genome sequencing and assembly of multiple isolates from the Colletotrichum gloeosporioides species complex.</title>
        <authorList>
            <person name="Gan P."/>
            <person name="Shirasu K."/>
        </authorList>
    </citation>
    <scope>NUCLEOTIDE SEQUENCE [LARGE SCALE GENOMIC DNA]</scope>
    <source>
        <strain evidence="2 3">Nara gc5</strain>
    </source>
</reference>
<dbReference type="GeneID" id="43609406"/>
<keyword evidence="3" id="KW-1185">Reference proteome</keyword>
<protein>
    <submittedName>
        <fullName evidence="2">Uncharacterized protein</fullName>
    </submittedName>
</protein>
<feature type="region of interest" description="Disordered" evidence="1">
    <location>
        <begin position="86"/>
        <end position="110"/>
    </location>
</feature>
<evidence type="ECO:0000313" key="2">
    <source>
        <dbReference type="EMBL" id="KAF4475904.1"/>
    </source>
</evidence>
<comment type="caution">
    <text evidence="2">The sequence shown here is derived from an EMBL/GenBank/DDBJ whole genome shotgun (WGS) entry which is preliminary data.</text>
</comment>
<proteinExistence type="predicted"/>
<dbReference type="Proteomes" id="UP000011096">
    <property type="component" value="Unassembled WGS sequence"/>
</dbReference>
<accession>A0A7J6IJV9</accession>
<dbReference type="EMBL" id="ANPB02000009">
    <property type="protein sequence ID" value="KAF4475904.1"/>
    <property type="molecule type" value="Genomic_DNA"/>
</dbReference>
<dbReference type="InParanoid" id="A0A7J6IJV9"/>
<evidence type="ECO:0000313" key="3">
    <source>
        <dbReference type="Proteomes" id="UP000011096"/>
    </source>
</evidence>
<dbReference type="OrthoDB" id="515692at2759"/>